<evidence type="ECO:0000313" key="1">
    <source>
        <dbReference type="EMBL" id="MCW3167917.1"/>
    </source>
</evidence>
<name>A0ABT3HVV2_9FLAO</name>
<dbReference type="Proteomes" id="UP001163731">
    <property type="component" value="Unassembled WGS sequence"/>
</dbReference>
<evidence type="ECO:0000313" key="2">
    <source>
        <dbReference type="Proteomes" id="UP001163731"/>
    </source>
</evidence>
<proteinExistence type="predicted"/>
<dbReference type="RefSeq" id="WP_264749157.1">
    <property type="nucleotide sequence ID" value="NZ_JAPDHW010000003.1"/>
</dbReference>
<organism evidence="1 2">
    <name type="scientific">Chryseobacterium kimseyorum</name>
    <dbReference type="NCBI Taxonomy" id="2984028"/>
    <lineage>
        <taxon>Bacteria</taxon>
        <taxon>Pseudomonadati</taxon>
        <taxon>Bacteroidota</taxon>
        <taxon>Flavobacteriia</taxon>
        <taxon>Flavobacteriales</taxon>
        <taxon>Weeksellaceae</taxon>
        <taxon>Chryseobacterium group</taxon>
        <taxon>Chryseobacterium</taxon>
    </lineage>
</organism>
<reference evidence="1" key="1">
    <citation type="submission" date="2022-10" db="EMBL/GenBank/DDBJ databases">
        <title>Chryseobacterium babae sp. nov. isolated from the gut of the beetle Oryctes rhinoceros, and Chryseobacterium kimseyorum sp. nov., isolated from a stick insect rearing cage.</title>
        <authorList>
            <person name="Shelomi M."/>
            <person name="Han C.-J."/>
            <person name="Chen W.-M."/>
            <person name="Chen H.-K."/>
            <person name="Liaw S.-J."/>
            <person name="Muhle E."/>
            <person name="Clermont D."/>
        </authorList>
    </citation>
    <scope>NUCLEOTIDE SEQUENCE</scope>
    <source>
        <strain evidence="1">09-1422</strain>
    </source>
</reference>
<protein>
    <submittedName>
        <fullName evidence="1">Uncharacterized protein</fullName>
    </submittedName>
</protein>
<gene>
    <name evidence="1" type="ORF">OMO38_05190</name>
</gene>
<keyword evidence="2" id="KW-1185">Reference proteome</keyword>
<accession>A0ABT3HVV2</accession>
<sequence length="50" mass="5829">MGKNNKLARERVRLTNLQVFEEQTLDVQHFSAKVLVKKETHAVVYTRKSS</sequence>
<dbReference type="EMBL" id="JAPDHW010000003">
    <property type="protein sequence ID" value="MCW3167917.1"/>
    <property type="molecule type" value="Genomic_DNA"/>
</dbReference>
<comment type="caution">
    <text evidence="1">The sequence shown here is derived from an EMBL/GenBank/DDBJ whole genome shotgun (WGS) entry which is preliminary data.</text>
</comment>